<dbReference type="EMBL" id="MFPS01000005">
    <property type="protein sequence ID" value="OGH59962.1"/>
    <property type="molecule type" value="Genomic_DNA"/>
</dbReference>
<sequence>MGKFKKGIFLGGLLGASMVWMSTTKKGKEVKEKLLDGAAEVYVDLKEKIESSEAYAKMTKHDFVNMVRETVDKYAVQNGLADKTKTMMTKLVSAQWSNLQGQLHKKCKCGGKKCEKK</sequence>
<proteinExistence type="predicted"/>
<evidence type="ECO:0000313" key="1">
    <source>
        <dbReference type="EMBL" id="OGH59962.1"/>
    </source>
</evidence>
<evidence type="ECO:0000313" key="2">
    <source>
        <dbReference type="Proteomes" id="UP000177067"/>
    </source>
</evidence>
<comment type="caution">
    <text evidence="1">The sequence shown here is derived from an EMBL/GenBank/DDBJ whole genome shotgun (WGS) entry which is preliminary data.</text>
</comment>
<protein>
    <submittedName>
        <fullName evidence="1">Uncharacterized protein</fullName>
    </submittedName>
</protein>
<gene>
    <name evidence="1" type="ORF">A2725_01870</name>
</gene>
<accession>A0A1F6LKQ0</accession>
<name>A0A1F6LKQ0_9BACT</name>
<reference evidence="1 2" key="1">
    <citation type="journal article" date="2016" name="Nat. Commun.">
        <title>Thousands of microbial genomes shed light on interconnected biogeochemical processes in an aquifer system.</title>
        <authorList>
            <person name="Anantharaman K."/>
            <person name="Brown C.T."/>
            <person name="Hug L.A."/>
            <person name="Sharon I."/>
            <person name="Castelle C.J."/>
            <person name="Probst A.J."/>
            <person name="Thomas B.C."/>
            <person name="Singh A."/>
            <person name="Wilkins M.J."/>
            <person name="Karaoz U."/>
            <person name="Brodie E.L."/>
            <person name="Williams K.H."/>
            <person name="Hubbard S.S."/>
            <person name="Banfield J.F."/>
        </authorList>
    </citation>
    <scope>NUCLEOTIDE SEQUENCE [LARGE SCALE GENOMIC DNA]</scope>
</reference>
<dbReference type="AlphaFoldDB" id="A0A1F6LKQ0"/>
<dbReference type="Proteomes" id="UP000177067">
    <property type="component" value="Unassembled WGS sequence"/>
</dbReference>
<organism evidence="1 2">
    <name type="scientific">Candidatus Magasanikbacteria bacterium RIFCSPHIGHO2_01_FULL_33_34</name>
    <dbReference type="NCBI Taxonomy" id="1798671"/>
    <lineage>
        <taxon>Bacteria</taxon>
        <taxon>Candidatus Magasanikiibacteriota</taxon>
    </lineage>
</organism>